<comment type="caution">
    <text evidence="1">The sequence shown here is derived from an EMBL/GenBank/DDBJ whole genome shotgun (WGS) entry which is preliminary data.</text>
</comment>
<name>A0AAN6RND1_9PEZI</name>
<reference evidence="1" key="2">
    <citation type="submission" date="2023-05" db="EMBL/GenBank/DDBJ databases">
        <authorList>
            <consortium name="Lawrence Berkeley National Laboratory"/>
            <person name="Steindorff A."/>
            <person name="Hensen N."/>
            <person name="Bonometti L."/>
            <person name="Westerberg I."/>
            <person name="Brannstrom I.O."/>
            <person name="Guillou S."/>
            <person name="Cros-Aarteil S."/>
            <person name="Calhoun S."/>
            <person name="Haridas S."/>
            <person name="Kuo A."/>
            <person name="Mondo S."/>
            <person name="Pangilinan J."/>
            <person name="Riley R."/>
            <person name="Labutti K."/>
            <person name="Andreopoulos B."/>
            <person name="Lipzen A."/>
            <person name="Chen C."/>
            <person name="Yanf M."/>
            <person name="Daum C."/>
            <person name="Ng V."/>
            <person name="Clum A."/>
            <person name="Ohm R."/>
            <person name="Martin F."/>
            <person name="Silar P."/>
            <person name="Natvig D."/>
            <person name="Lalanne C."/>
            <person name="Gautier V."/>
            <person name="Ament-Velasquez S.L."/>
            <person name="Kruys A."/>
            <person name="Hutchinson M.I."/>
            <person name="Powell A.J."/>
            <person name="Barry K."/>
            <person name="Miller A.N."/>
            <person name="Grigoriev I.V."/>
            <person name="Debuchy R."/>
            <person name="Gladieux P."/>
            <person name="Thoren M.H."/>
            <person name="Johannesson H."/>
        </authorList>
    </citation>
    <scope>NUCLEOTIDE SEQUENCE</scope>
    <source>
        <strain evidence="1">CBS 103.79</strain>
    </source>
</reference>
<dbReference type="SUPFAM" id="SSF54593">
    <property type="entry name" value="Glyoxalase/Bleomycin resistance protein/Dihydroxybiphenyl dioxygenase"/>
    <property type="match status" value="1"/>
</dbReference>
<proteinExistence type="predicted"/>
<organism evidence="1 2">
    <name type="scientific">Staphylotrichum tortipilum</name>
    <dbReference type="NCBI Taxonomy" id="2831512"/>
    <lineage>
        <taxon>Eukaryota</taxon>
        <taxon>Fungi</taxon>
        <taxon>Dikarya</taxon>
        <taxon>Ascomycota</taxon>
        <taxon>Pezizomycotina</taxon>
        <taxon>Sordariomycetes</taxon>
        <taxon>Sordariomycetidae</taxon>
        <taxon>Sordariales</taxon>
        <taxon>Chaetomiaceae</taxon>
        <taxon>Staphylotrichum</taxon>
    </lineage>
</organism>
<dbReference type="Proteomes" id="UP001303889">
    <property type="component" value="Unassembled WGS sequence"/>
</dbReference>
<accession>A0AAN6RND1</accession>
<sequence>MTIAHTGIKTPAARHAEVVAWYEAALAPLGYKRMMEYAGGLVAGFGDASGIDWWITSSEATPPGVPVTGDGKGEGILPVHTAFKAADRDAVVAFHQAALVAGGKCNGEPGVRAHYGPTYYAAFVLDPVGNNIEAVYTADGH</sequence>
<dbReference type="PANTHER" id="PTHR35006">
    <property type="entry name" value="GLYOXALASE FAMILY PROTEIN (AFU_ORTHOLOGUE AFUA_5G14830)"/>
    <property type="match status" value="1"/>
</dbReference>
<evidence type="ECO:0008006" key="3">
    <source>
        <dbReference type="Google" id="ProtNLM"/>
    </source>
</evidence>
<dbReference type="AlphaFoldDB" id="A0AAN6RND1"/>
<dbReference type="CDD" id="cd07262">
    <property type="entry name" value="VOC_like"/>
    <property type="match status" value="1"/>
</dbReference>
<keyword evidence="2" id="KW-1185">Reference proteome</keyword>
<protein>
    <recommendedName>
        <fullName evidence="3">Glyoxalase</fullName>
    </recommendedName>
</protein>
<dbReference type="Gene3D" id="3.10.180.10">
    <property type="entry name" value="2,3-Dihydroxybiphenyl 1,2-Dioxygenase, domain 1"/>
    <property type="match status" value="1"/>
</dbReference>
<dbReference type="InterPro" id="IPR029068">
    <property type="entry name" value="Glyas_Bleomycin-R_OHBP_Dase"/>
</dbReference>
<reference evidence="1" key="1">
    <citation type="journal article" date="2023" name="Mol. Phylogenet. Evol.">
        <title>Genome-scale phylogeny and comparative genomics of the fungal order Sordariales.</title>
        <authorList>
            <person name="Hensen N."/>
            <person name="Bonometti L."/>
            <person name="Westerberg I."/>
            <person name="Brannstrom I.O."/>
            <person name="Guillou S."/>
            <person name="Cros-Aarteil S."/>
            <person name="Calhoun S."/>
            <person name="Haridas S."/>
            <person name="Kuo A."/>
            <person name="Mondo S."/>
            <person name="Pangilinan J."/>
            <person name="Riley R."/>
            <person name="LaButti K."/>
            <person name="Andreopoulos B."/>
            <person name="Lipzen A."/>
            <person name="Chen C."/>
            <person name="Yan M."/>
            <person name="Daum C."/>
            <person name="Ng V."/>
            <person name="Clum A."/>
            <person name="Steindorff A."/>
            <person name="Ohm R.A."/>
            <person name="Martin F."/>
            <person name="Silar P."/>
            <person name="Natvig D.O."/>
            <person name="Lalanne C."/>
            <person name="Gautier V."/>
            <person name="Ament-Velasquez S.L."/>
            <person name="Kruys A."/>
            <person name="Hutchinson M.I."/>
            <person name="Powell A.J."/>
            <person name="Barry K."/>
            <person name="Miller A.N."/>
            <person name="Grigoriev I.V."/>
            <person name="Debuchy R."/>
            <person name="Gladieux P."/>
            <person name="Hiltunen Thoren M."/>
            <person name="Johannesson H."/>
        </authorList>
    </citation>
    <scope>NUCLEOTIDE SEQUENCE</scope>
    <source>
        <strain evidence="1">CBS 103.79</strain>
    </source>
</reference>
<evidence type="ECO:0000313" key="2">
    <source>
        <dbReference type="Proteomes" id="UP001303889"/>
    </source>
</evidence>
<dbReference type="PANTHER" id="PTHR35006:SF2">
    <property type="entry name" value="GLYOXALASE FAMILY PROTEIN (AFU_ORTHOLOGUE AFUA_5G14830)"/>
    <property type="match status" value="1"/>
</dbReference>
<gene>
    <name evidence="1" type="ORF">C8A05DRAFT_20120</name>
</gene>
<dbReference type="EMBL" id="MU856297">
    <property type="protein sequence ID" value="KAK3897035.1"/>
    <property type="molecule type" value="Genomic_DNA"/>
</dbReference>
<evidence type="ECO:0000313" key="1">
    <source>
        <dbReference type="EMBL" id="KAK3897035.1"/>
    </source>
</evidence>